<evidence type="ECO:0000256" key="1">
    <source>
        <dbReference type="ARBA" id="ARBA00023125"/>
    </source>
</evidence>
<reference evidence="3 4" key="1">
    <citation type="submission" date="2016-10" db="EMBL/GenBank/DDBJ databases">
        <authorList>
            <person name="de Groot N.N."/>
        </authorList>
    </citation>
    <scope>NUCLEOTIDE SEQUENCE [LARGE SCALE GENOMIC DNA]</scope>
    <source>
        <strain evidence="3 4">DSM 2179</strain>
    </source>
</reference>
<proteinExistence type="predicted"/>
<dbReference type="EMBL" id="FNZK01000027">
    <property type="protein sequence ID" value="SEJ94169.1"/>
    <property type="molecule type" value="Genomic_DNA"/>
</dbReference>
<dbReference type="InterPro" id="IPR010982">
    <property type="entry name" value="Lambda_DNA-bd_dom_sf"/>
</dbReference>
<evidence type="ECO:0000259" key="2">
    <source>
        <dbReference type="PROSITE" id="PS50943"/>
    </source>
</evidence>
<dbReference type="InterPro" id="IPR001387">
    <property type="entry name" value="Cro/C1-type_HTH"/>
</dbReference>
<dbReference type="Proteomes" id="UP000199662">
    <property type="component" value="Unassembled WGS sequence"/>
</dbReference>
<accession>A0A1H7CX47</accession>
<sequence length="125" mass="14388">MSIGEKLRQLRSDKNLTQKNLADILHITRTTYVKYETDSIKLSFEKASKLADFFNITTDYLLENKHETVPTLETDLPPIDLINVLDHTEIVFDGITYKLNNSSRKKIIDSLKDVFLSIQKQSTAQ</sequence>
<dbReference type="GO" id="GO:0003677">
    <property type="term" value="F:DNA binding"/>
    <property type="evidence" value="ECO:0007669"/>
    <property type="project" value="UniProtKB-KW"/>
</dbReference>
<organism evidence="3 4">
    <name type="scientific">Propionispira arboris</name>
    <dbReference type="NCBI Taxonomy" id="84035"/>
    <lineage>
        <taxon>Bacteria</taxon>
        <taxon>Bacillati</taxon>
        <taxon>Bacillota</taxon>
        <taxon>Negativicutes</taxon>
        <taxon>Selenomonadales</taxon>
        <taxon>Selenomonadaceae</taxon>
        <taxon>Propionispira</taxon>
    </lineage>
</organism>
<evidence type="ECO:0000313" key="3">
    <source>
        <dbReference type="EMBL" id="SEJ94169.1"/>
    </source>
</evidence>
<dbReference type="PANTHER" id="PTHR46558">
    <property type="entry name" value="TRACRIPTIONAL REGULATORY PROTEIN-RELATED-RELATED"/>
    <property type="match status" value="1"/>
</dbReference>
<dbReference type="PROSITE" id="PS50943">
    <property type="entry name" value="HTH_CROC1"/>
    <property type="match status" value="1"/>
</dbReference>
<dbReference type="SMART" id="SM00530">
    <property type="entry name" value="HTH_XRE"/>
    <property type="match status" value="1"/>
</dbReference>
<dbReference type="CDD" id="cd00093">
    <property type="entry name" value="HTH_XRE"/>
    <property type="match status" value="1"/>
</dbReference>
<dbReference type="SUPFAM" id="SSF47413">
    <property type="entry name" value="lambda repressor-like DNA-binding domains"/>
    <property type="match status" value="1"/>
</dbReference>
<dbReference type="STRING" id="84035.SAMN05660742_1273"/>
<name>A0A1H7CX47_9FIRM</name>
<gene>
    <name evidence="3" type="ORF">SAMN05660742_1273</name>
</gene>
<dbReference type="Pfam" id="PF12844">
    <property type="entry name" value="HTH_19"/>
    <property type="match status" value="1"/>
</dbReference>
<dbReference type="RefSeq" id="WP_091835481.1">
    <property type="nucleotide sequence ID" value="NZ_FNZK01000027.1"/>
</dbReference>
<dbReference type="Gene3D" id="1.10.260.40">
    <property type="entry name" value="lambda repressor-like DNA-binding domains"/>
    <property type="match status" value="1"/>
</dbReference>
<protein>
    <submittedName>
        <fullName evidence="3">DNA-binding transcriptional regulator, XRE-family HTH domain</fullName>
    </submittedName>
</protein>
<dbReference type="AlphaFoldDB" id="A0A1H7CX47"/>
<dbReference type="PANTHER" id="PTHR46558:SF11">
    <property type="entry name" value="HTH-TYPE TRANSCRIPTIONAL REGULATOR XRE"/>
    <property type="match status" value="1"/>
</dbReference>
<evidence type="ECO:0000313" key="4">
    <source>
        <dbReference type="Proteomes" id="UP000199662"/>
    </source>
</evidence>
<feature type="domain" description="HTH cro/C1-type" evidence="2">
    <location>
        <begin position="7"/>
        <end position="61"/>
    </location>
</feature>
<keyword evidence="1 3" id="KW-0238">DNA-binding</keyword>
<keyword evidence="4" id="KW-1185">Reference proteome</keyword>